<dbReference type="WBParaSite" id="HNAJ_0000812801-mRNA-1">
    <property type="protein sequence ID" value="HNAJ_0000812801-mRNA-1"/>
    <property type="gene ID" value="HNAJ_0000812801"/>
</dbReference>
<accession>A0A0R3TLJ7</accession>
<evidence type="ECO:0000256" key="2">
    <source>
        <dbReference type="SAM" id="Coils"/>
    </source>
</evidence>
<dbReference type="Pfam" id="PF21773">
    <property type="entry name" value="ODAD1_CC"/>
    <property type="match status" value="1"/>
</dbReference>
<dbReference type="GO" id="GO:0036158">
    <property type="term" value="P:outer dynein arm assembly"/>
    <property type="evidence" value="ECO:0007669"/>
    <property type="project" value="InterPro"/>
</dbReference>
<keyword evidence="1 2" id="KW-0175">Coiled coil</keyword>
<name>A0A0R3TLJ7_RODNA</name>
<feature type="domain" description="ODAD1 central coiled coil region" evidence="4">
    <location>
        <begin position="198"/>
        <end position="464"/>
    </location>
</feature>
<dbReference type="AlphaFoldDB" id="A0A0R3TLJ7"/>
<dbReference type="PANTHER" id="PTHR46518:SF1">
    <property type="entry name" value="OUTER DYNEIN ARM-DOCKING COMPLEX SUBUNIT 3"/>
    <property type="match status" value="1"/>
</dbReference>
<reference evidence="5" key="1">
    <citation type="submission" date="2017-02" db="UniProtKB">
        <authorList>
            <consortium name="WormBaseParasite"/>
        </authorList>
    </citation>
    <scope>IDENTIFICATION</scope>
</reference>
<evidence type="ECO:0000256" key="3">
    <source>
        <dbReference type="SAM" id="MobiDB-lite"/>
    </source>
</evidence>
<dbReference type="GO" id="GO:0097542">
    <property type="term" value="C:ciliary tip"/>
    <property type="evidence" value="ECO:0007669"/>
    <property type="project" value="TreeGrafter"/>
</dbReference>
<evidence type="ECO:0000256" key="1">
    <source>
        <dbReference type="ARBA" id="ARBA00023054"/>
    </source>
</evidence>
<dbReference type="GO" id="GO:0036064">
    <property type="term" value="C:ciliary basal body"/>
    <property type="evidence" value="ECO:0007669"/>
    <property type="project" value="TreeGrafter"/>
</dbReference>
<evidence type="ECO:0000259" key="4">
    <source>
        <dbReference type="Pfam" id="PF21773"/>
    </source>
</evidence>
<feature type="coiled-coil region" evidence="2">
    <location>
        <begin position="151"/>
        <end position="260"/>
    </location>
</feature>
<feature type="compositionally biased region" description="Polar residues" evidence="3">
    <location>
        <begin position="472"/>
        <end position="489"/>
    </location>
</feature>
<feature type="region of interest" description="Disordered" evidence="3">
    <location>
        <begin position="472"/>
        <end position="501"/>
    </location>
</feature>
<dbReference type="InterPro" id="IPR033192">
    <property type="entry name" value="ODAD3"/>
</dbReference>
<feature type="coiled-coil region" evidence="2">
    <location>
        <begin position="382"/>
        <end position="448"/>
    </location>
</feature>
<sequence length="576" mass="66394">MRLLDPLFLLRSQNPSVARRLFLELILKGPGIMSTESATKLLLKSTTAKLDEVKSKLNLLEGDRKAYYESALQALTDGKRKIIELRLENASLRNTLREKMAVKFNIIFIYITDEHIINEVFQSKPEERALFSNKTSNEALTTMDYHTCDAMKKLNALKHQTNKKIENLNELKRKYCETYDAKVKLDNYMDAGELGSELRALDNRLDKAKLKCEEADHIYRAYKEIKNKLAEEQLTFPACLENLENQIKESKKELDKILKMHNDALLAQESAKQELRYREELNKSERKRRENELSGLKQVAETLRKEVDFSEKKRMTALSTEEKHSFVEVAEVGPKEEQLQKLKHYEEMYRQIRDVTGVKHVTKMVSRFESQIETMKNLINLKDEGESIVAGLEAELKDLKSELDELKYTGEADIENKRKLVEEYKANLNEVTAKRDALQQQLNDLISLLVRCKAGMVHICDKLEDIAVSVSEPRNSDSAVEQSTMQTEASLSSKEKSSQDSDKSDQFISLINLCSQKVKALIESLKDYDYEEEISKFYQSTKTKIPEFNLRVNTSDVETNATEGKSLYIHLKLMDA</sequence>
<dbReference type="PANTHER" id="PTHR46518">
    <property type="entry name" value="COILED-COIL DOMAIN-CONTAINING PROTEIN 151"/>
    <property type="match status" value="1"/>
</dbReference>
<feature type="coiled-coil region" evidence="2">
    <location>
        <begin position="286"/>
        <end position="355"/>
    </location>
</feature>
<dbReference type="InterPro" id="IPR049258">
    <property type="entry name" value="ODAD1_CC"/>
</dbReference>
<organism evidence="5">
    <name type="scientific">Rodentolepis nana</name>
    <name type="common">Dwarf tapeworm</name>
    <name type="synonym">Hymenolepis nana</name>
    <dbReference type="NCBI Taxonomy" id="102285"/>
    <lineage>
        <taxon>Eukaryota</taxon>
        <taxon>Metazoa</taxon>
        <taxon>Spiralia</taxon>
        <taxon>Lophotrochozoa</taxon>
        <taxon>Platyhelminthes</taxon>
        <taxon>Cestoda</taxon>
        <taxon>Eucestoda</taxon>
        <taxon>Cyclophyllidea</taxon>
        <taxon>Hymenolepididae</taxon>
        <taxon>Rodentolepis</taxon>
    </lineage>
</organism>
<dbReference type="GO" id="GO:0035253">
    <property type="term" value="C:ciliary rootlet"/>
    <property type="evidence" value="ECO:0007669"/>
    <property type="project" value="TreeGrafter"/>
</dbReference>
<dbReference type="GO" id="GO:0003341">
    <property type="term" value="P:cilium movement"/>
    <property type="evidence" value="ECO:0007669"/>
    <property type="project" value="InterPro"/>
</dbReference>
<proteinExistence type="predicted"/>
<protein>
    <submittedName>
        <fullName evidence="5">E3 ubiquitin protein ligase</fullName>
    </submittedName>
</protein>
<evidence type="ECO:0000313" key="5">
    <source>
        <dbReference type="WBParaSite" id="HNAJ_0000812801-mRNA-1"/>
    </source>
</evidence>
<dbReference type="STRING" id="102285.A0A0R3TLJ7"/>